<accession>A0A0L6CG49</accession>
<dbReference type="SUPFAM" id="SSF54001">
    <property type="entry name" value="Cysteine proteinases"/>
    <property type="match status" value="1"/>
</dbReference>
<dbReference type="PANTHER" id="PTHR33490:SF12">
    <property type="entry name" value="BLL5557 PROTEIN"/>
    <property type="match status" value="1"/>
</dbReference>
<dbReference type="Pfam" id="PF01841">
    <property type="entry name" value="Transglut_core"/>
    <property type="match status" value="1"/>
</dbReference>
<evidence type="ECO:0000259" key="1">
    <source>
        <dbReference type="SMART" id="SM00460"/>
    </source>
</evidence>
<name>A0A0L6CG49_9MICO</name>
<dbReference type="Gene3D" id="3.10.620.30">
    <property type="match status" value="1"/>
</dbReference>
<comment type="caution">
    <text evidence="2">The sequence shown here is derived from an EMBL/GenBank/DDBJ whole genome shotgun (WGS) entry which is preliminary data.</text>
</comment>
<dbReference type="STRING" id="1631356.VV01_06015"/>
<dbReference type="RefSeq" id="WP_050669091.1">
    <property type="nucleotide sequence ID" value="NZ_LAIR01000002.1"/>
</dbReference>
<sequence length="266" mass="29134">MKRTVSSVLNLQVTTPARLVLQVAVAPRPGLRIEDAFTVTAQGEARDVTAIVGKHDGICHVVDVEPGQHEVRYEASVEGEAEPFEDDIADRLTYLLPSRYCESDRLLGSAREEFEGVQGMELVQAVRAWVRKRTAYVVGSSRVTDSAVDTFLARDGVCRDFAHLTVAMLRAREVPARIVACYAPGLVPMDFHAVAEAYVDGAWHLVDSTGMAPRQSLLRISTGRDAADTSFMTRFGGRVNLRGMRVTALLEGNLHTDDHTSPVVMV</sequence>
<dbReference type="InterPro" id="IPR038765">
    <property type="entry name" value="Papain-like_cys_pep_sf"/>
</dbReference>
<gene>
    <name evidence="2" type="ORF">VV01_06015</name>
</gene>
<dbReference type="OrthoDB" id="5438043at2"/>
<dbReference type="PANTHER" id="PTHR33490">
    <property type="entry name" value="BLR5614 PROTEIN-RELATED"/>
    <property type="match status" value="1"/>
</dbReference>
<dbReference type="PATRIC" id="fig|1631356.3.peg.1149"/>
<proteinExistence type="predicted"/>
<feature type="domain" description="Transglutaminase-like" evidence="1">
    <location>
        <begin position="150"/>
        <end position="210"/>
    </location>
</feature>
<dbReference type="InterPro" id="IPR002931">
    <property type="entry name" value="Transglutaminase-like"/>
</dbReference>
<organism evidence="2 3">
    <name type="scientific">Luteipulveratus halotolerans</name>
    <dbReference type="NCBI Taxonomy" id="1631356"/>
    <lineage>
        <taxon>Bacteria</taxon>
        <taxon>Bacillati</taxon>
        <taxon>Actinomycetota</taxon>
        <taxon>Actinomycetes</taxon>
        <taxon>Micrococcales</taxon>
        <taxon>Dermacoccaceae</taxon>
        <taxon>Luteipulveratus</taxon>
    </lineage>
</organism>
<dbReference type="Gene3D" id="2.60.40.2250">
    <property type="match status" value="1"/>
</dbReference>
<keyword evidence="3" id="KW-1185">Reference proteome</keyword>
<evidence type="ECO:0000313" key="2">
    <source>
        <dbReference type="EMBL" id="KNX36801.1"/>
    </source>
</evidence>
<dbReference type="AlphaFoldDB" id="A0A0L6CG49"/>
<reference evidence="3" key="1">
    <citation type="submission" date="2015-03" db="EMBL/GenBank/DDBJ databases">
        <title>Luteipulveratus halotolerans sp. nov., a novel actinobacterium (Dermacoccaceae) from Sarawak, Malaysia.</title>
        <authorList>
            <person name="Juboi H."/>
            <person name="Basik A."/>
            <person name="Shamsul S.S."/>
            <person name="Arnold P."/>
            <person name="Schmitt E.K."/>
            <person name="Sanglier J.-J."/>
            <person name="Yeo T."/>
        </authorList>
    </citation>
    <scope>NUCLEOTIDE SEQUENCE [LARGE SCALE GENOMIC DNA]</scope>
    <source>
        <strain evidence="3">C296001</strain>
    </source>
</reference>
<evidence type="ECO:0000313" key="3">
    <source>
        <dbReference type="Proteomes" id="UP000037397"/>
    </source>
</evidence>
<protein>
    <recommendedName>
        <fullName evidence="1">Transglutaminase-like domain-containing protein</fullName>
    </recommendedName>
</protein>
<dbReference type="SMART" id="SM00460">
    <property type="entry name" value="TGc"/>
    <property type="match status" value="1"/>
</dbReference>
<dbReference type="Proteomes" id="UP000037397">
    <property type="component" value="Unassembled WGS sequence"/>
</dbReference>
<dbReference type="EMBL" id="LAIR01000002">
    <property type="protein sequence ID" value="KNX36801.1"/>
    <property type="molecule type" value="Genomic_DNA"/>
</dbReference>